<evidence type="ECO:0000313" key="3">
    <source>
        <dbReference type="Proteomes" id="UP001595528"/>
    </source>
</evidence>
<dbReference type="PANTHER" id="PTHR34219:SF3">
    <property type="entry name" value="BLL7967 PROTEIN"/>
    <property type="match status" value="1"/>
</dbReference>
<feature type="transmembrane region" description="Helical" evidence="1">
    <location>
        <begin position="444"/>
        <end position="471"/>
    </location>
</feature>
<keyword evidence="3" id="KW-1185">Reference proteome</keyword>
<feature type="non-terminal residue" evidence="2">
    <location>
        <position position="474"/>
    </location>
</feature>
<feature type="transmembrane region" description="Helical" evidence="1">
    <location>
        <begin position="12"/>
        <end position="38"/>
    </location>
</feature>
<feature type="transmembrane region" description="Helical" evidence="1">
    <location>
        <begin position="411"/>
        <end position="432"/>
    </location>
</feature>
<organism evidence="2 3">
    <name type="scientific">Marinibaculum pumilum</name>
    <dbReference type="NCBI Taxonomy" id="1766165"/>
    <lineage>
        <taxon>Bacteria</taxon>
        <taxon>Pseudomonadati</taxon>
        <taxon>Pseudomonadota</taxon>
        <taxon>Alphaproteobacteria</taxon>
        <taxon>Rhodospirillales</taxon>
        <taxon>Rhodospirillaceae</taxon>
        <taxon>Marinibaculum</taxon>
    </lineage>
</organism>
<dbReference type="Pfam" id="PF03929">
    <property type="entry name" value="PepSY_TM"/>
    <property type="match status" value="1"/>
</dbReference>
<comment type="caution">
    <text evidence="2">The sequence shown here is derived from an EMBL/GenBank/DDBJ whole genome shotgun (WGS) entry which is preliminary data.</text>
</comment>
<proteinExistence type="predicted"/>
<dbReference type="Proteomes" id="UP001595528">
    <property type="component" value="Unassembled WGS sequence"/>
</dbReference>
<evidence type="ECO:0000256" key="1">
    <source>
        <dbReference type="SAM" id="Phobius"/>
    </source>
</evidence>
<gene>
    <name evidence="2" type="ORF">ACFOGJ_20885</name>
</gene>
<keyword evidence="1" id="KW-1133">Transmembrane helix</keyword>
<dbReference type="PANTHER" id="PTHR34219">
    <property type="entry name" value="IRON-REGULATED INNER MEMBRANE PROTEIN-RELATED"/>
    <property type="match status" value="1"/>
</dbReference>
<keyword evidence="1" id="KW-0472">Membrane</keyword>
<dbReference type="InterPro" id="IPR005625">
    <property type="entry name" value="PepSY-ass_TM"/>
</dbReference>
<name>A0ABV7L529_9PROT</name>
<protein>
    <submittedName>
        <fullName evidence="2">PepSY-associated TM helix domain-containing protein</fullName>
    </submittedName>
</protein>
<feature type="transmembrane region" description="Helical" evidence="1">
    <location>
        <begin position="377"/>
        <end position="399"/>
    </location>
</feature>
<reference evidence="3" key="1">
    <citation type="journal article" date="2019" name="Int. J. Syst. Evol. Microbiol.">
        <title>The Global Catalogue of Microorganisms (GCM) 10K type strain sequencing project: providing services to taxonomists for standard genome sequencing and annotation.</title>
        <authorList>
            <consortium name="The Broad Institute Genomics Platform"/>
            <consortium name="The Broad Institute Genome Sequencing Center for Infectious Disease"/>
            <person name="Wu L."/>
            <person name="Ma J."/>
        </authorList>
    </citation>
    <scope>NUCLEOTIDE SEQUENCE [LARGE SCALE GENOMIC DNA]</scope>
    <source>
        <strain evidence="3">KCTC 42964</strain>
    </source>
</reference>
<feature type="transmembrane region" description="Helical" evidence="1">
    <location>
        <begin position="147"/>
        <end position="166"/>
    </location>
</feature>
<feature type="transmembrane region" description="Helical" evidence="1">
    <location>
        <begin position="345"/>
        <end position="365"/>
    </location>
</feature>
<dbReference type="EMBL" id="JBHRTR010000034">
    <property type="protein sequence ID" value="MFC3229717.1"/>
    <property type="molecule type" value="Genomic_DNA"/>
</dbReference>
<dbReference type="RefSeq" id="WP_379904183.1">
    <property type="nucleotide sequence ID" value="NZ_JBHRTR010000034.1"/>
</dbReference>
<evidence type="ECO:0000313" key="2">
    <source>
        <dbReference type="EMBL" id="MFC3229717.1"/>
    </source>
</evidence>
<feature type="transmembrane region" description="Helical" evidence="1">
    <location>
        <begin position="194"/>
        <end position="216"/>
    </location>
</feature>
<sequence>MGQPFLKALYGLHRWLGLGLGLLLYLVCVSGTVALFTAELAPWARAGMAATATGPAAAPDNLTGLDRQLDRLLGEAGGRAASIFVHLPDGWRDHAEIAMQPHGDGPPQRIAVDATDGRPAPAGGSIAAEIVTRLHTDLLLPSPLGRYLVGGLGAAMLVSLLSGILLHRRILSDLFTLRLGRSLRLAWSDSHRSLGLWGLPFHLMMALTGAMLGFAAPALTLAAATAFDGDLAAAFAAIGDPPAAATGRDAAPLPASRLLDHATAALPGLVPDRMEIREAGDAGATATVMGRLPGRLVYLPYVVLEAATGRVLSIADWSSGSIGRQVYAAVTPLHYGSYGGLGLKLLYALLGIGTCLLVASGLHIWNSRHVGAGGSALLVRRLTGGMVHGLPFAIAGLFLAERLVGRAAEPAAGWLPWLFLTLLVAGLAWPWWRGTTAAARDLTRLLGLLLVLLPVATFLTTGTSPAGALAAGTL</sequence>
<accession>A0ABV7L529</accession>
<keyword evidence="1" id="KW-0812">Transmembrane</keyword>